<evidence type="ECO:0000259" key="2">
    <source>
        <dbReference type="Pfam" id="PF16862"/>
    </source>
</evidence>
<dbReference type="InterPro" id="IPR052974">
    <property type="entry name" value="GH79_Enzymes"/>
</dbReference>
<dbReference type="PANTHER" id="PTHR36183:SF2">
    <property type="entry name" value="BETA-GLUCURONIDASE C-TERMINAL DOMAIN-CONTAINING PROTEIN"/>
    <property type="match status" value="1"/>
</dbReference>
<feature type="region of interest" description="Disordered" evidence="1">
    <location>
        <begin position="464"/>
        <end position="485"/>
    </location>
</feature>
<dbReference type="Proteomes" id="UP001153461">
    <property type="component" value="Unassembled WGS sequence"/>
</dbReference>
<gene>
    <name evidence="3" type="ORF">PNAL_LOCUS8330</name>
</gene>
<dbReference type="InterPro" id="IPR017853">
    <property type="entry name" value="GH"/>
</dbReference>
<organism evidence="3 4">
    <name type="scientific">Penicillium nalgiovense</name>
    <dbReference type="NCBI Taxonomy" id="60175"/>
    <lineage>
        <taxon>Eukaryota</taxon>
        <taxon>Fungi</taxon>
        <taxon>Dikarya</taxon>
        <taxon>Ascomycota</taxon>
        <taxon>Pezizomycotina</taxon>
        <taxon>Eurotiomycetes</taxon>
        <taxon>Eurotiomycetidae</taxon>
        <taxon>Eurotiales</taxon>
        <taxon>Aspergillaceae</taxon>
        <taxon>Penicillium</taxon>
    </lineage>
</organism>
<proteinExistence type="predicted"/>
<feature type="compositionally biased region" description="Polar residues" evidence="1">
    <location>
        <begin position="464"/>
        <end position="478"/>
    </location>
</feature>
<dbReference type="Pfam" id="PF16862">
    <property type="entry name" value="Glyco_hydro_79C"/>
    <property type="match status" value="1"/>
</dbReference>
<feature type="domain" description="Beta-glucuronidase C-terminal" evidence="2">
    <location>
        <begin position="430"/>
        <end position="553"/>
    </location>
</feature>
<evidence type="ECO:0000313" key="4">
    <source>
        <dbReference type="Proteomes" id="UP001153461"/>
    </source>
</evidence>
<name>A0A9W4N2V5_PENNA</name>
<evidence type="ECO:0000313" key="3">
    <source>
        <dbReference type="EMBL" id="CAG8234339.1"/>
    </source>
</evidence>
<protein>
    <recommendedName>
        <fullName evidence="2">Beta-glucuronidase C-terminal domain-containing protein</fullName>
    </recommendedName>
</protein>
<dbReference type="InterPro" id="IPR031728">
    <property type="entry name" value="GlcAase_C"/>
</dbReference>
<comment type="caution">
    <text evidence="3">The sequence shown here is derived from an EMBL/GenBank/DDBJ whole genome shotgun (WGS) entry which is preliminary data.</text>
</comment>
<dbReference type="Gene3D" id="3.20.20.80">
    <property type="entry name" value="Glycosidases"/>
    <property type="match status" value="1"/>
</dbReference>
<sequence>MNRNWRLIYIFFIDQLLANAFSPVKMAYILTFFLLQVVVASSLSTIKVPLDSSKRILRPDIYGYSIEPSSVDPYIQSNLSSNILKNIAEIIGKPAPIRVGGNIADQTQFDPSLGTPSSALPDDTKVEVFRIRKDWFAGWGDYFPSGTDFIYTLNLRNTTGSWSTAMKEAEAAVNVLGESLSLIELGNEIDHYISKGWRKPGWDTKQYTRQWFQLTDQILSSAFYKQAKHKPHFQAAVFADPPWVPDQQEEVDDFDIINVTRAGLVDPSIIQTYAVHLYPQSTCDAARASRLSLNLLSDHQVVWTNISQYIPQEAAARAANSSLVLGETNSASCSGRSGISDTFGAALWGTDLVLTAASIGIEQVFFHLGHQSEYSGFTPLPYNYKGEDLSAGIRANFYSHFFLAHILAGNNGQPLEITALPAANASDFSGYAIFAGEQQLNLEKLVFIDLGVWNSTNGVHNPSTLSSTDSDFASSGTRPQRKVQVDTPWKPGTRIEILKLQGPGTNAKSDVNVSGVSLDSRTGNLRGQTKAEEGIVQNGGLVQIELLQAEAILIQKA</sequence>
<dbReference type="EMBL" id="CAJVNV010000555">
    <property type="protein sequence ID" value="CAG8234339.1"/>
    <property type="molecule type" value="Genomic_DNA"/>
</dbReference>
<reference evidence="3" key="1">
    <citation type="submission" date="2021-07" db="EMBL/GenBank/DDBJ databases">
        <authorList>
            <person name="Branca A.L. A."/>
        </authorList>
    </citation>
    <scope>NUCLEOTIDE SEQUENCE</scope>
</reference>
<evidence type="ECO:0000256" key="1">
    <source>
        <dbReference type="SAM" id="MobiDB-lite"/>
    </source>
</evidence>
<dbReference type="PANTHER" id="PTHR36183">
    <property type="entry name" value="BETA-GLUCURONIDASE"/>
    <property type="match status" value="1"/>
</dbReference>
<dbReference type="AlphaFoldDB" id="A0A9W4N2V5"/>
<accession>A0A9W4N2V5</accession>
<dbReference type="OrthoDB" id="2831684at2759"/>
<dbReference type="SUPFAM" id="SSF51445">
    <property type="entry name" value="(Trans)glycosidases"/>
    <property type="match status" value="1"/>
</dbReference>